<keyword evidence="3" id="KW-1185">Reference proteome</keyword>
<feature type="region of interest" description="Disordered" evidence="1">
    <location>
        <begin position="1"/>
        <end position="160"/>
    </location>
</feature>
<dbReference type="STRING" id="1316194.A0A1Q5UBV7"/>
<feature type="compositionally biased region" description="Basic residues" evidence="1">
    <location>
        <begin position="122"/>
        <end position="142"/>
    </location>
</feature>
<evidence type="ECO:0000313" key="3">
    <source>
        <dbReference type="Proteomes" id="UP000186955"/>
    </source>
</evidence>
<comment type="caution">
    <text evidence="2">The sequence shown here is derived from an EMBL/GenBank/DDBJ whole genome shotgun (WGS) entry which is preliminary data.</text>
</comment>
<evidence type="ECO:0000313" key="2">
    <source>
        <dbReference type="EMBL" id="OKP09965.1"/>
    </source>
</evidence>
<organism evidence="2 3">
    <name type="scientific">Penicillium subrubescens</name>
    <dbReference type="NCBI Taxonomy" id="1316194"/>
    <lineage>
        <taxon>Eukaryota</taxon>
        <taxon>Fungi</taxon>
        <taxon>Dikarya</taxon>
        <taxon>Ascomycota</taxon>
        <taxon>Pezizomycotina</taxon>
        <taxon>Eurotiomycetes</taxon>
        <taxon>Eurotiomycetidae</taxon>
        <taxon>Eurotiales</taxon>
        <taxon>Aspergillaceae</taxon>
        <taxon>Penicillium</taxon>
    </lineage>
</organism>
<feature type="compositionally biased region" description="Basic residues" evidence="1">
    <location>
        <begin position="100"/>
        <end position="111"/>
    </location>
</feature>
<feature type="compositionally biased region" description="Polar residues" evidence="1">
    <location>
        <begin position="19"/>
        <end position="31"/>
    </location>
</feature>
<evidence type="ECO:0000256" key="1">
    <source>
        <dbReference type="SAM" id="MobiDB-lite"/>
    </source>
</evidence>
<reference evidence="2 3" key="1">
    <citation type="submission" date="2016-10" db="EMBL/GenBank/DDBJ databases">
        <title>Genome sequence of the ascomycete fungus Penicillium subrubescens.</title>
        <authorList>
            <person name="De Vries R.P."/>
            <person name="Peng M."/>
            <person name="Dilokpimol A."/>
            <person name="Hilden K."/>
            <person name="Makela M.R."/>
            <person name="Grigoriev I."/>
            <person name="Riley R."/>
            <person name="Granchi Z."/>
        </authorList>
    </citation>
    <scope>NUCLEOTIDE SEQUENCE [LARGE SCALE GENOMIC DNA]</scope>
    <source>
        <strain evidence="2 3">CBS 132785</strain>
    </source>
</reference>
<protein>
    <submittedName>
        <fullName evidence="2">Uncharacterized protein</fullName>
    </submittedName>
</protein>
<accession>A0A1Q5UBV7</accession>
<feature type="compositionally biased region" description="Low complexity" evidence="1">
    <location>
        <begin position="35"/>
        <end position="47"/>
    </location>
</feature>
<name>A0A1Q5UBV7_9EURO</name>
<gene>
    <name evidence="2" type="ORF">PENSUB_4677</name>
</gene>
<feature type="compositionally biased region" description="Basic and acidic residues" evidence="1">
    <location>
        <begin position="143"/>
        <end position="160"/>
    </location>
</feature>
<dbReference type="Proteomes" id="UP000186955">
    <property type="component" value="Unassembled WGS sequence"/>
</dbReference>
<dbReference type="EMBL" id="MNBE01000424">
    <property type="protein sequence ID" value="OKP09965.1"/>
    <property type="molecule type" value="Genomic_DNA"/>
</dbReference>
<proteinExistence type="predicted"/>
<dbReference type="AlphaFoldDB" id="A0A1Q5UBV7"/>
<sequence>MDPEQPRRYNFRARKPTPVTYSDGSPETSPETSREPSPAASPVASPEVEWEASPGESPVDSPEASPEALPEALTEASPEPSPGPSTQPSIQYAAGARTRAATRTKRAKKAKSPAAKLQGVTKSRKPTRVARGKVPAKAKARPAMKEEAGAKTKAGREKKVEVKMVGGRRKLAEEREVNWAHDGSRIDDPDKLPDKWDPNEYDLDEHDMDGNIARCHLRIKENILPKLFEERLERYMKRKAEKDEILAAAPGLPWKVAKRLKDLRFIEEDLAKNDVQEQMSNVQAIIAAYTSGELKWKRGTCTFWSNGRMVWGPGKFDWKTFSDVNKAHQGHKSFWVEEVGESIQDLSVVMNLANGLPVF</sequence>